<name>A0A238U505_9FLAO</name>
<reference evidence="2 3" key="1">
    <citation type="submission" date="2017-07" db="EMBL/GenBank/DDBJ databases">
        <authorList>
            <person name="Sun Z.S."/>
            <person name="Albrecht U."/>
            <person name="Echele G."/>
            <person name="Lee C.C."/>
        </authorList>
    </citation>
    <scope>NUCLEOTIDE SEQUENCE [LARGE SCALE GENOMIC DNA]</scope>
    <source>
        <strain evidence="3">type strain: KCTC 22618</strain>
    </source>
</reference>
<keyword evidence="1" id="KW-1133">Transmembrane helix</keyword>
<evidence type="ECO:0000313" key="3">
    <source>
        <dbReference type="Proteomes" id="UP000215214"/>
    </source>
</evidence>
<evidence type="ECO:0000313" key="2">
    <source>
        <dbReference type="EMBL" id="SNR14172.1"/>
    </source>
</evidence>
<organism evidence="2 3">
    <name type="scientific">Tenacibaculum jejuense</name>
    <dbReference type="NCBI Taxonomy" id="584609"/>
    <lineage>
        <taxon>Bacteria</taxon>
        <taxon>Pseudomonadati</taxon>
        <taxon>Bacteroidota</taxon>
        <taxon>Flavobacteriia</taxon>
        <taxon>Flavobacteriales</taxon>
        <taxon>Flavobacteriaceae</taxon>
        <taxon>Tenacibaculum</taxon>
    </lineage>
</organism>
<dbReference type="Proteomes" id="UP000215214">
    <property type="component" value="Chromosome TJEJU"/>
</dbReference>
<proteinExistence type="predicted"/>
<dbReference type="KEGG" id="tje:TJEJU_0374"/>
<gene>
    <name evidence="2" type="ORF">TJEJU_0374</name>
</gene>
<dbReference type="AlphaFoldDB" id="A0A238U505"/>
<protein>
    <submittedName>
        <fullName evidence="2">Uncharacterized protein</fullName>
    </submittedName>
</protein>
<feature type="transmembrane region" description="Helical" evidence="1">
    <location>
        <begin position="5"/>
        <end position="25"/>
    </location>
</feature>
<keyword evidence="3" id="KW-1185">Reference proteome</keyword>
<dbReference type="EMBL" id="LT899436">
    <property type="protein sequence ID" value="SNR14172.1"/>
    <property type="molecule type" value="Genomic_DNA"/>
</dbReference>
<feature type="transmembrane region" description="Helical" evidence="1">
    <location>
        <begin position="37"/>
        <end position="57"/>
    </location>
</feature>
<keyword evidence="1" id="KW-0812">Transmembrane</keyword>
<keyword evidence="1" id="KW-0472">Membrane</keyword>
<sequence length="99" mass="11857">MNKILLNILVGYPTFYLISVWILILTGNINMEKTLPFHFAAMFNILLLMILTSRTIIKFEKRERLKESNGIGLFFGIWYYFIGIWYIQPKMNDYIKRVE</sequence>
<accession>A0A238U505</accession>
<evidence type="ECO:0000256" key="1">
    <source>
        <dbReference type="SAM" id="Phobius"/>
    </source>
</evidence>
<feature type="transmembrane region" description="Helical" evidence="1">
    <location>
        <begin position="69"/>
        <end position="87"/>
    </location>
</feature>